<accession>A0ABS6UGW8</accession>
<dbReference type="EMBL" id="JADQDF010000001">
    <property type="protein sequence ID" value="MBW0131495.1"/>
    <property type="molecule type" value="Genomic_DNA"/>
</dbReference>
<keyword evidence="3" id="KW-1185">Reference proteome</keyword>
<evidence type="ECO:0000313" key="2">
    <source>
        <dbReference type="EMBL" id="MBW0131495.1"/>
    </source>
</evidence>
<dbReference type="RefSeq" id="WP_218596236.1">
    <property type="nucleotide sequence ID" value="NZ_JADQDF010000001.1"/>
</dbReference>
<proteinExistence type="predicted"/>
<protein>
    <recommendedName>
        <fullName evidence="4">Relaxase/mobilization nuclease-like protein</fullName>
    </recommendedName>
</protein>
<evidence type="ECO:0000313" key="3">
    <source>
        <dbReference type="Proteomes" id="UP000694300"/>
    </source>
</evidence>
<gene>
    <name evidence="2" type="ORF">I4I82_27995</name>
</gene>
<feature type="region of interest" description="Disordered" evidence="1">
    <location>
        <begin position="267"/>
        <end position="299"/>
    </location>
</feature>
<organism evidence="2 3">
    <name type="scientific">Pseudonocardia oceani</name>
    <dbReference type="NCBI Taxonomy" id="2792013"/>
    <lineage>
        <taxon>Bacteria</taxon>
        <taxon>Bacillati</taxon>
        <taxon>Actinomycetota</taxon>
        <taxon>Actinomycetes</taxon>
        <taxon>Pseudonocardiales</taxon>
        <taxon>Pseudonocardiaceae</taxon>
        <taxon>Pseudonocardia</taxon>
    </lineage>
</organism>
<sequence length="299" mass="31622">MARGEREKAQREGREPARVELARAVREAAVGSGGPAEFVELLTRAGYLVEVRRAPSGGLLGYKVARAGDVTATGEPVFYSGSKLAPDLSLPRLLRAWEVAGRARDVADPWSAAPRRVDAARRAVRAARRGQGVEDPDGLIHAAHSVTTAMRGTSGEWTAAVDHYDRAARLPRGTALREGARAAGLRRVARQLMRQRRILGIPDEAGAAGVALALALSSLLREIAAWQRDRGRAHQADAALSAADALTPLSGGQGTLVIDGLLLPVSAAPGQRPRTQPSREHGVPARATTGARIERLGGR</sequence>
<evidence type="ECO:0000256" key="1">
    <source>
        <dbReference type="SAM" id="MobiDB-lite"/>
    </source>
</evidence>
<comment type="caution">
    <text evidence="2">The sequence shown here is derived from an EMBL/GenBank/DDBJ whole genome shotgun (WGS) entry which is preliminary data.</text>
</comment>
<evidence type="ECO:0008006" key="4">
    <source>
        <dbReference type="Google" id="ProtNLM"/>
    </source>
</evidence>
<dbReference type="Proteomes" id="UP000694300">
    <property type="component" value="Unassembled WGS sequence"/>
</dbReference>
<reference evidence="2 3" key="1">
    <citation type="submission" date="2020-11" db="EMBL/GenBank/DDBJ databases">
        <title>Pseudonocardia abyssalis sp. nov. and Pseudonocardia oceani sp. nov., description and phylogenomic analysis of two novel actinomycetes isolated from the deep Southern Ocean.</title>
        <authorList>
            <person name="Parra J."/>
        </authorList>
    </citation>
    <scope>NUCLEOTIDE SEQUENCE [LARGE SCALE GENOMIC DNA]</scope>
    <source>
        <strain evidence="3">KRD185</strain>
    </source>
</reference>
<name>A0ABS6UGW8_9PSEU</name>